<evidence type="ECO:0000313" key="2">
    <source>
        <dbReference type="EMBL" id="MFC1799742.1"/>
    </source>
</evidence>
<dbReference type="EMBL" id="JBHPEI010000026">
    <property type="protein sequence ID" value="MFC1799742.1"/>
    <property type="molecule type" value="Genomic_DNA"/>
</dbReference>
<evidence type="ECO:0000259" key="1">
    <source>
        <dbReference type="Pfam" id="PF13810"/>
    </source>
</evidence>
<protein>
    <submittedName>
        <fullName evidence="2">DUF4185 domain-containing protein</fullName>
    </submittedName>
</protein>
<accession>A0ABV6YNU6</accession>
<proteinExistence type="predicted"/>
<feature type="domain" description="DUF4185" evidence="1">
    <location>
        <begin position="30"/>
        <end position="321"/>
    </location>
</feature>
<comment type="caution">
    <text evidence="2">The sequence shown here is derived from an EMBL/GenBank/DDBJ whole genome shotgun (WGS) entry which is preliminary data.</text>
</comment>
<keyword evidence="3" id="KW-1185">Reference proteome</keyword>
<gene>
    <name evidence="2" type="ORF">ACFL2Z_02385</name>
</gene>
<dbReference type="Pfam" id="PF13810">
    <property type="entry name" value="DUF4185"/>
    <property type="match status" value="1"/>
</dbReference>
<dbReference type="Proteomes" id="UP001594288">
    <property type="component" value="Unassembled WGS sequence"/>
</dbReference>
<name>A0ABV6YNU6_UNCEI</name>
<dbReference type="InterPro" id="IPR025442">
    <property type="entry name" value="DUF4185"/>
</dbReference>
<sequence>MTSQPIPVHPTGRAFTEAEVLFHRDPRWLGADAALSVPLGDGRTVWLFGDTFIAKSDAHVRSESAMVRNTVAIQTGEDPRTASITFHWEQHSDGSPASFFPERGQCWYWPGHGVRLDEGPLVIFLYSIVATPGRGLGFASAGYAIAVIDDPDASVETWNPRIVDVAPSSFDAVPATAVVQDGSYIVAVGIRQVGTHAGALVRYPSHLLAQGDVDGAEWWAGDERGWIPEPSLDEGGPAFVLDDAGAECSLHWDERSGSFIHIASYGFGASTIGLRTAPAVTGPWSSPVVVYRPPESDGPRPFVYAAKAHPELVGPDAADLVVTYATNSFEFGDLFTQEGARSLYWPRVVLVRVGK</sequence>
<reference evidence="2 3" key="1">
    <citation type="submission" date="2024-09" db="EMBL/GenBank/DDBJ databases">
        <authorList>
            <person name="D'Angelo T."/>
        </authorList>
    </citation>
    <scope>NUCLEOTIDE SEQUENCE [LARGE SCALE GENOMIC DNA]</scope>
    <source>
        <strain evidence="2">SAG AM-311-F02</strain>
    </source>
</reference>
<evidence type="ECO:0000313" key="3">
    <source>
        <dbReference type="Proteomes" id="UP001594288"/>
    </source>
</evidence>
<organism evidence="2 3">
    <name type="scientific">Eiseniibacteriota bacterium</name>
    <dbReference type="NCBI Taxonomy" id="2212470"/>
    <lineage>
        <taxon>Bacteria</taxon>
        <taxon>Candidatus Eiseniibacteriota</taxon>
    </lineage>
</organism>